<proteinExistence type="predicted"/>
<comment type="caution">
    <text evidence="1">The sequence shown here is derived from an EMBL/GenBank/DDBJ whole genome shotgun (WGS) entry which is preliminary data.</text>
</comment>
<keyword evidence="2" id="KW-1185">Reference proteome</keyword>
<dbReference type="EMBL" id="CM042018">
    <property type="protein sequence ID" value="KAI3829122.1"/>
    <property type="molecule type" value="Genomic_DNA"/>
</dbReference>
<dbReference type="Proteomes" id="UP001056120">
    <property type="component" value="Linkage Group LG01"/>
</dbReference>
<accession>A0ACB9KA47</accession>
<sequence>MVIPLTSFHPYVASETVSEPPALPPSLIQREATMDTKGWSRKTNWVMEKQVAGPTVMFNLGADDGGG</sequence>
<reference evidence="2" key="1">
    <citation type="journal article" date="2022" name="Mol. Ecol. Resour.">
        <title>The genomes of chicory, endive, great burdock and yacon provide insights into Asteraceae palaeo-polyploidization history and plant inulin production.</title>
        <authorList>
            <person name="Fan W."/>
            <person name="Wang S."/>
            <person name="Wang H."/>
            <person name="Wang A."/>
            <person name="Jiang F."/>
            <person name="Liu H."/>
            <person name="Zhao H."/>
            <person name="Xu D."/>
            <person name="Zhang Y."/>
        </authorList>
    </citation>
    <scope>NUCLEOTIDE SEQUENCE [LARGE SCALE GENOMIC DNA]</scope>
    <source>
        <strain evidence="2">cv. Yunnan</strain>
    </source>
</reference>
<evidence type="ECO:0000313" key="1">
    <source>
        <dbReference type="EMBL" id="KAI3829122.1"/>
    </source>
</evidence>
<name>A0ACB9KA47_9ASTR</name>
<organism evidence="1 2">
    <name type="scientific">Smallanthus sonchifolius</name>
    <dbReference type="NCBI Taxonomy" id="185202"/>
    <lineage>
        <taxon>Eukaryota</taxon>
        <taxon>Viridiplantae</taxon>
        <taxon>Streptophyta</taxon>
        <taxon>Embryophyta</taxon>
        <taxon>Tracheophyta</taxon>
        <taxon>Spermatophyta</taxon>
        <taxon>Magnoliopsida</taxon>
        <taxon>eudicotyledons</taxon>
        <taxon>Gunneridae</taxon>
        <taxon>Pentapetalae</taxon>
        <taxon>asterids</taxon>
        <taxon>campanulids</taxon>
        <taxon>Asterales</taxon>
        <taxon>Asteraceae</taxon>
        <taxon>Asteroideae</taxon>
        <taxon>Heliantheae alliance</taxon>
        <taxon>Millerieae</taxon>
        <taxon>Smallanthus</taxon>
    </lineage>
</organism>
<protein>
    <submittedName>
        <fullName evidence="1">Uncharacterized protein</fullName>
    </submittedName>
</protein>
<evidence type="ECO:0000313" key="2">
    <source>
        <dbReference type="Proteomes" id="UP001056120"/>
    </source>
</evidence>
<gene>
    <name evidence="1" type="ORF">L1987_03237</name>
</gene>
<reference evidence="1 2" key="2">
    <citation type="journal article" date="2022" name="Mol. Ecol. Resour.">
        <title>The genomes of chicory, endive, great burdock and yacon provide insights into Asteraceae paleo-polyploidization history and plant inulin production.</title>
        <authorList>
            <person name="Fan W."/>
            <person name="Wang S."/>
            <person name="Wang H."/>
            <person name="Wang A."/>
            <person name="Jiang F."/>
            <person name="Liu H."/>
            <person name="Zhao H."/>
            <person name="Xu D."/>
            <person name="Zhang Y."/>
        </authorList>
    </citation>
    <scope>NUCLEOTIDE SEQUENCE [LARGE SCALE GENOMIC DNA]</scope>
    <source>
        <strain evidence="2">cv. Yunnan</strain>
        <tissue evidence="1">Leaves</tissue>
    </source>
</reference>